<dbReference type="AlphaFoldDB" id="A0AAD7HAZ7"/>
<organism evidence="1 2">
    <name type="scientific">Mycena metata</name>
    <dbReference type="NCBI Taxonomy" id="1033252"/>
    <lineage>
        <taxon>Eukaryota</taxon>
        <taxon>Fungi</taxon>
        <taxon>Dikarya</taxon>
        <taxon>Basidiomycota</taxon>
        <taxon>Agaricomycotina</taxon>
        <taxon>Agaricomycetes</taxon>
        <taxon>Agaricomycetidae</taxon>
        <taxon>Agaricales</taxon>
        <taxon>Marasmiineae</taxon>
        <taxon>Mycenaceae</taxon>
        <taxon>Mycena</taxon>
    </lineage>
</organism>
<dbReference type="EMBL" id="JARKIB010000302">
    <property type="protein sequence ID" value="KAJ7715736.1"/>
    <property type="molecule type" value="Genomic_DNA"/>
</dbReference>
<evidence type="ECO:0000313" key="1">
    <source>
        <dbReference type="EMBL" id="KAJ7715736.1"/>
    </source>
</evidence>
<keyword evidence="2" id="KW-1185">Reference proteome</keyword>
<evidence type="ECO:0000313" key="2">
    <source>
        <dbReference type="Proteomes" id="UP001215598"/>
    </source>
</evidence>
<protein>
    <submittedName>
        <fullName evidence="1">Uncharacterized protein</fullName>
    </submittedName>
</protein>
<dbReference type="Proteomes" id="UP001215598">
    <property type="component" value="Unassembled WGS sequence"/>
</dbReference>
<sequence>MAYPLEHLLPMLSLMKEMLDDLPGGSASRKNMNHGSIVILDLVYGNTPNRSYLIRLISPLMFNVPLHYLCAFEVVNMDQLINYSLWHKLITALRSEWYDLVIYVSGRIDGGCDLE</sequence>
<proteinExistence type="predicted"/>
<accession>A0AAD7HAZ7</accession>
<comment type="caution">
    <text evidence="1">The sequence shown here is derived from an EMBL/GenBank/DDBJ whole genome shotgun (WGS) entry which is preliminary data.</text>
</comment>
<gene>
    <name evidence="1" type="ORF">B0H16DRAFT_1741699</name>
</gene>
<reference evidence="1" key="1">
    <citation type="submission" date="2023-03" db="EMBL/GenBank/DDBJ databases">
        <title>Massive genome expansion in bonnet fungi (Mycena s.s.) driven by repeated elements and novel gene families across ecological guilds.</title>
        <authorList>
            <consortium name="Lawrence Berkeley National Laboratory"/>
            <person name="Harder C.B."/>
            <person name="Miyauchi S."/>
            <person name="Viragh M."/>
            <person name="Kuo A."/>
            <person name="Thoen E."/>
            <person name="Andreopoulos B."/>
            <person name="Lu D."/>
            <person name="Skrede I."/>
            <person name="Drula E."/>
            <person name="Henrissat B."/>
            <person name="Morin E."/>
            <person name="Kohler A."/>
            <person name="Barry K."/>
            <person name="LaButti K."/>
            <person name="Morin E."/>
            <person name="Salamov A."/>
            <person name="Lipzen A."/>
            <person name="Mereny Z."/>
            <person name="Hegedus B."/>
            <person name="Baldrian P."/>
            <person name="Stursova M."/>
            <person name="Weitz H."/>
            <person name="Taylor A."/>
            <person name="Grigoriev I.V."/>
            <person name="Nagy L.G."/>
            <person name="Martin F."/>
            <person name="Kauserud H."/>
        </authorList>
    </citation>
    <scope>NUCLEOTIDE SEQUENCE</scope>
    <source>
        <strain evidence="1">CBHHK182m</strain>
    </source>
</reference>
<name>A0AAD7HAZ7_9AGAR</name>